<evidence type="ECO:0000313" key="3">
    <source>
        <dbReference type="Proteomes" id="UP000233551"/>
    </source>
</evidence>
<evidence type="ECO:0000313" key="2">
    <source>
        <dbReference type="EMBL" id="PKI79409.1"/>
    </source>
</evidence>
<dbReference type="Proteomes" id="UP000233551">
    <property type="component" value="Unassembled WGS sequence"/>
</dbReference>
<protein>
    <submittedName>
        <fullName evidence="2">Uncharacterized protein</fullName>
    </submittedName>
</protein>
<accession>A0A2I0LFF1</accession>
<gene>
    <name evidence="2" type="ORF">CRG98_000156</name>
</gene>
<evidence type="ECO:0000256" key="1">
    <source>
        <dbReference type="SAM" id="MobiDB-lite"/>
    </source>
</evidence>
<dbReference type="PANTHER" id="PTHR34808:SF2">
    <property type="entry name" value="EXPRESSED PROTEIN"/>
    <property type="match status" value="1"/>
</dbReference>
<feature type="compositionally biased region" description="Basic and acidic residues" evidence="1">
    <location>
        <begin position="1"/>
        <end position="20"/>
    </location>
</feature>
<dbReference type="AlphaFoldDB" id="A0A2I0LFF1"/>
<organism evidence="2 3">
    <name type="scientific">Punica granatum</name>
    <name type="common">Pomegranate</name>
    <dbReference type="NCBI Taxonomy" id="22663"/>
    <lineage>
        <taxon>Eukaryota</taxon>
        <taxon>Viridiplantae</taxon>
        <taxon>Streptophyta</taxon>
        <taxon>Embryophyta</taxon>
        <taxon>Tracheophyta</taxon>
        <taxon>Spermatophyta</taxon>
        <taxon>Magnoliopsida</taxon>
        <taxon>eudicotyledons</taxon>
        <taxon>Gunneridae</taxon>
        <taxon>Pentapetalae</taxon>
        <taxon>rosids</taxon>
        <taxon>malvids</taxon>
        <taxon>Myrtales</taxon>
        <taxon>Lythraceae</taxon>
        <taxon>Punica</taxon>
    </lineage>
</organism>
<sequence length="124" mass="13604">MEAERPVSRIDRKSSIESEPRTLSLRQMERAREAALIVLNTRSIEDAMSIFTEAHSREGGDVRSASKKRGGATASTIGGVLATSRGLQPVLRVGNRMGPESYYYDHIDDKLLGSEPRDVATAPF</sequence>
<dbReference type="EMBL" id="PGOL01000005">
    <property type="protein sequence ID" value="PKI79409.1"/>
    <property type="molecule type" value="Genomic_DNA"/>
</dbReference>
<comment type="caution">
    <text evidence="2">The sequence shown here is derived from an EMBL/GenBank/DDBJ whole genome shotgun (WGS) entry which is preliminary data.</text>
</comment>
<keyword evidence="3" id="KW-1185">Reference proteome</keyword>
<dbReference type="PANTHER" id="PTHR34808">
    <property type="entry name" value="EXPRESSED PROTEIN"/>
    <property type="match status" value="1"/>
</dbReference>
<feature type="region of interest" description="Disordered" evidence="1">
    <location>
        <begin position="1"/>
        <end position="24"/>
    </location>
</feature>
<proteinExistence type="predicted"/>
<reference evidence="2 3" key="1">
    <citation type="submission" date="2017-11" db="EMBL/GenBank/DDBJ databases">
        <title>De-novo sequencing of pomegranate (Punica granatum L.) genome.</title>
        <authorList>
            <person name="Akparov Z."/>
            <person name="Amiraslanov A."/>
            <person name="Hajiyeva S."/>
            <person name="Abbasov M."/>
            <person name="Kaur K."/>
            <person name="Hamwieh A."/>
            <person name="Solovyev V."/>
            <person name="Salamov A."/>
            <person name="Braich B."/>
            <person name="Kosarev P."/>
            <person name="Mahmoud A."/>
            <person name="Hajiyev E."/>
            <person name="Babayeva S."/>
            <person name="Izzatullayeva V."/>
            <person name="Mammadov A."/>
            <person name="Mammadov A."/>
            <person name="Sharifova S."/>
            <person name="Ojaghi J."/>
            <person name="Eynullazada K."/>
            <person name="Bayramov B."/>
            <person name="Abdulazimova A."/>
            <person name="Shahmuradov I."/>
        </authorList>
    </citation>
    <scope>NUCLEOTIDE SEQUENCE [LARGE SCALE GENOMIC DNA]</scope>
    <source>
        <strain evidence="3">cv. AG2017</strain>
        <tissue evidence="2">Leaf</tissue>
    </source>
</reference>
<name>A0A2I0LFF1_PUNGR</name>